<evidence type="ECO:0000313" key="2">
    <source>
        <dbReference type="Proteomes" id="UP000784294"/>
    </source>
</evidence>
<reference evidence="1" key="1">
    <citation type="submission" date="2018-11" db="EMBL/GenBank/DDBJ databases">
        <authorList>
            <consortium name="Pathogen Informatics"/>
        </authorList>
    </citation>
    <scope>NUCLEOTIDE SEQUENCE</scope>
</reference>
<dbReference type="AlphaFoldDB" id="A0A3S5FDI2"/>
<protein>
    <submittedName>
        <fullName evidence="1">Uncharacterized protein</fullName>
    </submittedName>
</protein>
<keyword evidence="2" id="KW-1185">Reference proteome</keyword>
<dbReference type="EMBL" id="CAAALY010039596">
    <property type="protein sequence ID" value="VEL18999.1"/>
    <property type="molecule type" value="Genomic_DNA"/>
</dbReference>
<name>A0A3S5FDI2_9PLAT</name>
<evidence type="ECO:0000313" key="1">
    <source>
        <dbReference type="EMBL" id="VEL18999.1"/>
    </source>
</evidence>
<dbReference type="Proteomes" id="UP000784294">
    <property type="component" value="Unassembled WGS sequence"/>
</dbReference>
<accession>A0A3S5FDI2</accession>
<comment type="caution">
    <text evidence="1">The sequence shown here is derived from an EMBL/GenBank/DDBJ whole genome shotgun (WGS) entry which is preliminary data.</text>
</comment>
<organism evidence="1 2">
    <name type="scientific">Protopolystoma xenopodis</name>
    <dbReference type="NCBI Taxonomy" id="117903"/>
    <lineage>
        <taxon>Eukaryota</taxon>
        <taxon>Metazoa</taxon>
        <taxon>Spiralia</taxon>
        <taxon>Lophotrochozoa</taxon>
        <taxon>Platyhelminthes</taxon>
        <taxon>Monogenea</taxon>
        <taxon>Polyopisthocotylea</taxon>
        <taxon>Polystomatidea</taxon>
        <taxon>Polystomatidae</taxon>
        <taxon>Protopolystoma</taxon>
    </lineage>
</organism>
<sequence length="93" mass="10863">MISTQSAESDSFSDRCEQTWLSLLLSLSFSLSLYFNSLPVSLLTPLLALALVKPTPILDVYRYHKRCRYVWTHGLRQIRMGRVRIRIFWTAKV</sequence>
<proteinExistence type="predicted"/>
<gene>
    <name evidence="1" type="ORF">PXEA_LOCUS12439</name>
</gene>